<keyword evidence="5 8" id="KW-1133">Transmembrane helix</keyword>
<comment type="similarity">
    <text evidence="2">Belongs to the organo anion transporter (TC 2.A.60) family.</text>
</comment>
<dbReference type="PANTHER" id="PTHR11388:SF100">
    <property type="entry name" value="SOLUTE CARRIER ORGANIC ANION TRANSPORTER FAMILY MEMBER 4A1"/>
    <property type="match status" value="1"/>
</dbReference>
<dbReference type="AlphaFoldDB" id="A0A815SBQ6"/>
<dbReference type="PROSITE" id="PS51465">
    <property type="entry name" value="KAZAL_2"/>
    <property type="match status" value="1"/>
</dbReference>
<feature type="transmembrane region" description="Helical" evidence="8">
    <location>
        <begin position="643"/>
        <end position="661"/>
    </location>
</feature>
<sequence length="702" mass="79210">MNSTTTIVNINSDLYTKYYFYGWGRFRYSGILNKPLFAYIILCICLFTQNFSVNGANNAVISTVERVFYLNSAQSGLFLALYDLATVFSAPLVGYLGSLYSSPIFFSLNMTNLNWNNTQNSFTSNNVLFQCYNEPLHTRENTTDSICLKEDYLSIAEKNAKFLLYAGNFINGIGSVALFTIGVPYIERIFPREKAAYCQGIYFAVGTVGGALGILATGRFLLLYKKFTLRRHIPSWLTNSHPLWIGCWWLPYFIYGSLCCLMSLVVSGLPNFGIPGTLDSVSNSTTEITAVASARQQSIRQQENDFKDNTMVTTCLKKHEIEKTLCESFTDLETKNPSRLVSSSPGENNTRNGIINHGFSTDNLYNQLPITDSVASMRRHSNERPTQQETNDASLRRMCCEIWKLLKNIRCIFIIIANLFEGILLKGFLPFITKYFEYQHQLDTSTATLITGAIAFLIVIIGCPAGAYFMNKYSWTPMQCARICGIILIGSSFLFLFLIFSCPELKFQNTSCTSMNTPCCNQIYYPVCDIVNPHQMFLSPCHFGCINQTIINNNNNTIVYSSCHCAKNIIVSETACRFRKIPCKMIFALTLLGATLLVFFTAFVQVQMLQVLLHSVPISYQNMALALRQYIVRVLGQTSGPLLFGYVFDQACLVWLTDCYARRTCKVYDNRRMGLSMALSGFSIRFMSGIACSIVYIKWKSI</sequence>
<dbReference type="Proteomes" id="UP000681967">
    <property type="component" value="Unassembled WGS sequence"/>
</dbReference>
<feature type="transmembrane region" description="Helical" evidence="8">
    <location>
        <begin position="36"/>
        <end position="56"/>
    </location>
</feature>
<evidence type="ECO:0000256" key="4">
    <source>
        <dbReference type="ARBA" id="ARBA00022692"/>
    </source>
</evidence>
<dbReference type="Pfam" id="PF03137">
    <property type="entry name" value="OATP"/>
    <property type="match status" value="2"/>
</dbReference>
<gene>
    <name evidence="11" type="ORF">BYL167_LOCUS937</name>
    <name evidence="10" type="ORF">CJN711_LOCUS26550</name>
</gene>
<evidence type="ECO:0000313" key="12">
    <source>
        <dbReference type="Proteomes" id="UP000663855"/>
    </source>
</evidence>
<evidence type="ECO:0000256" key="3">
    <source>
        <dbReference type="ARBA" id="ARBA00022475"/>
    </source>
</evidence>
<feature type="transmembrane region" description="Helical" evidence="8">
    <location>
        <begin position="411"/>
        <end position="429"/>
    </location>
</feature>
<evidence type="ECO:0000256" key="2">
    <source>
        <dbReference type="ARBA" id="ARBA00009657"/>
    </source>
</evidence>
<accession>A0A815SBQ6</accession>
<evidence type="ECO:0000256" key="7">
    <source>
        <dbReference type="ARBA" id="ARBA00023157"/>
    </source>
</evidence>
<evidence type="ECO:0000256" key="5">
    <source>
        <dbReference type="ARBA" id="ARBA00022989"/>
    </source>
</evidence>
<dbReference type="InterPro" id="IPR002350">
    <property type="entry name" value="Kazal_dom"/>
</dbReference>
<protein>
    <recommendedName>
        <fullName evidence="9">Kazal-like domain-containing protein</fullName>
    </recommendedName>
</protein>
<feature type="transmembrane region" description="Helical" evidence="8">
    <location>
        <begin position="449"/>
        <end position="469"/>
    </location>
</feature>
<evidence type="ECO:0000259" key="9">
    <source>
        <dbReference type="PROSITE" id="PS51465"/>
    </source>
</evidence>
<evidence type="ECO:0000313" key="11">
    <source>
        <dbReference type="EMBL" id="CAF3762413.1"/>
    </source>
</evidence>
<organism evidence="10 12">
    <name type="scientific">Rotaria magnacalcarata</name>
    <dbReference type="NCBI Taxonomy" id="392030"/>
    <lineage>
        <taxon>Eukaryota</taxon>
        <taxon>Metazoa</taxon>
        <taxon>Spiralia</taxon>
        <taxon>Gnathifera</taxon>
        <taxon>Rotifera</taxon>
        <taxon>Eurotatoria</taxon>
        <taxon>Bdelloidea</taxon>
        <taxon>Philodinida</taxon>
        <taxon>Philodinidae</taxon>
        <taxon>Rotaria</taxon>
    </lineage>
</organism>
<evidence type="ECO:0000256" key="6">
    <source>
        <dbReference type="ARBA" id="ARBA00023136"/>
    </source>
</evidence>
<dbReference type="GO" id="GO:0043252">
    <property type="term" value="P:sodium-independent organic anion transport"/>
    <property type="evidence" value="ECO:0007669"/>
    <property type="project" value="TreeGrafter"/>
</dbReference>
<feature type="transmembrane region" description="Helical" evidence="8">
    <location>
        <begin position="585"/>
        <end position="604"/>
    </location>
</feature>
<dbReference type="GO" id="GO:0015347">
    <property type="term" value="F:sodium-independent organic anion transmembrane transporter activity"/>
    <property type="evidence" value="ECO:0007669"/>
    <property type="project" value="TreeGrafter"/>
</dbReference>
<name>A0A815SBQ6_9BILA</name>
<comment type="subcellular location">
    <subcellularLocation>
        <location evidence="1">Cell membrane</location>
        <topology evidence="1">Multi-pass membrane protein</topology>
    </subcellularLocation>
</comment>
<dbReference type="EMBL" id="CAJOBH010000120">
    <property type="protein sequence ID" value="CAF3762413.1"/>
    <property type="molecule type" value="Genomic_DNA"/>
</dbReference>
<evidence type="ECO:0000256" key="1">
    <source>
        <dbReference type="ARBA" id="ARBA00004651"/>
    </source>
</evidence>
<feature type="transmembrane region" description="Helical" evidence="8">
    <location>
        <begin position="162"/>
        <end position="181"/>
    </location>
</feature>
<proteinExistence type="inferred from homology"/>
<feature type="transmembrane region" description="Helical" evidence="8">
    <location>
        <begin position="481"/>
        <end position="500"/>
    </location>
</feature>
<dbReference type="SUPFAM" id="SSF103473">
    <property type="entry name" value="MFS general substrate transporter"/>
    <property type="match status" value="1"/>
</dbReference>
<keyword evidence="4 8" id="KW-0812">Transmembrane</keyword>
<keyword evidence="7" id="KW-1015">Disulfide bond</keyword>
<evidence type="ECO:0000256" key="8">
    <source>
        <dbReference type="SAM" id="Phobius"/>
    </source>
</evidence>
<dbReference type="InterPro" id="IPR036259">
    <property type="entry name" value="MFS_trans_sf"/>
</dbReference>
<dbReference type="Proteomes" id="UP000663855">
    <property type="component" value="Unassembled WGS sequence"/>
</dbReference>
<dbReference type="InterPro" id="IPR004156">
    <property type="entry name" value="OATP"/>
</dbReference>
<feature type="transmembrane region" description="Helical" evidence="8">
    <location>
        <begin position="243"/>
        <end position="266"/>
    </location>
</feature>
<feature type="transmembrane region" description="Helical" evidence="8">
    <location>
        <begin position="673"/>
        <end position="697"/>
    </location>
</feature>
<feature type="domain" description="Kazal-like" evidence="9">
    <location>
        <begin position="506"/>
        <end position="567"/>
    </location>
</feature>
<feature type="transmembrane region" description="Helical" evidence="8">
    <location>
        <begin position="201"/>
        <end position="223"/>
    </location>
</feature>
<dbReference type="Gene3D" id="1.20.1250.20">
    <property type="entry name" value="MFS general substrate transporter like domains"/>
    <property type="match status" value="1"/>
</dbReference>
<evidence type="ECO:0000313" key="10">
    <source>
        <dbReference type="EMBL" id="CAF1488058.1"/>
    </source>
</evidence>
<comment type="caution">
    <text evidence="10">The sequence shown here is derived from an EMBL/GenBank/DDBJ whole genome shotgun (WGS) entry which is preliminary data.</text>
</comment>
<dbReference type="PANTHER" id="PTHR11388">
    <property type="entry name" value="ORGANIC ANION TRANSPORTER"/>
    <property type="match status" value="1"/>
</dbReference>
<dbReference type="GO" id="GO:0016323">
    <property type="term" value="C:basolateral plasma membrane"/>
    <property type="evidence" value="ECO:0007669"/>
    <property type="project" value="TreeGrafter"/>
</dbReference>
<dbReference type="EMBL" id="CAJNOV010012466">
    <property type="protein sequence ID" value="CAF1488058.1"/>
    <property type="molecule type" value="Genomic_DNA"/>
</dbReference>
<feature type="transmembrane region" description="Helical" evidence="8">
    <location>
        <begin position="77"/>
        <end position="100"/>
    </location>
</feature>
<keyword evidence="3" id="KW-1003">Cell membrane</keyword>
<keyword evidence="6 8" id="KW-0472">Membrane</keyword>
<reference evidence="10" key="1">
    <citation type="submission" date="2021-02" db="EMBL/GenBank/DDBJ databases">
        <authorList>
            <person name="Nowell W R."/>
        </authorList>
    </citation>
    <scope>NUCLEOTIDE SEQUENCE</scope>
</reference>